<dbReference type="EC" id="3.2.1.-" evidence="5"/>
<dbReference type="GeneID" id="78507853"/>
<dbReference type="eggNOG" id="COG1523">
    <property type="taxonomic scope" value="Bacteria"/>
</dbReference>
<reference evidence="5 6" key="1">
    <citation type="submission" date="2017-06" db="EMBL/GenBank/DDBJ databases">
        <authorList>
            <consortium name="Pathogen Informatics"/>
        </authorList>
    </citation>
    <scope>NUCLEOTIDE SEQUENCE [LARGE SCALE GENOMIC DNA]</scope>
    <source>
        <strain evidence="5 6">NCTC10570</strain>
    </source>
</reference>
<evidence type="ECO:0000256" key="2">
    <source>
        <dbReference type="ARBA" id="ARBA00022801"/>
    </source>
</evidence>
<name>A0A239U2Z4_9FIRM</name>
<dbReference type="InterPro" id="IPR017853">
    <property type="entry name" value="GH"/>
</dbReference>
<evidence type="ECO:0000256" key="1">
    <source>
        <dbReference type="ARBA" id="ARBA00008061"/>
    </source>
</evidence>
<evidence type="ECO:0000313" key="5">
    <source>
        <dbReference type="EMBL" id="SNV03778.1"/>
    </source>
</evidence>
<dbReference type="SUPFAM" id="SSF81296">
    <property type="entry name" value="E set domains"/>
    <property type="match status" value="1"/>
</dbReference>
<dbReference type="Pfam" id="PF00128">
    <property type="entry name" value="Alpha-amylase"/>
    <property type="match status" value="1"/>
</dbReference>
<keyword evidence="6" id="KW-1185">Reference proteome</keyword>
<dbReference type="GO" id="GO:0005980">
    <property type="term" value="P:glycogen catabolic process"/>
    <property type="evidence" value="ECO:0007669"/>
    <property type="project" value="InterPro"/>
</dbReference>
<feature type="domain" description="Glycosyl hydrolase family 13 catalytic" evidence="4">
    <location>
        <begin position="163"/>
        <end position="579"/>
    </location>
</feature>
<dbReference type="InterPro" id="IPR013780">
    <property type="entry name" value="Glyco_hydro_b"/>
</dbReference>
<evidence type="ECO:0000256" key="3">
    <source>
        <dbReference type="ARBA" id="ARBA00023295"/>
    </source>
</evidence>
<dbReference type="InterPro" id="IPR014756">
    <property type="entry name" value="Ig_E-set"/>
</dbReference>
<gene>
    <name evidence="5" type="primary">glgX</name>
    <name evidence="5" type="ORF">SAMEA4364220_01865</name>
</gene>
<dbReference type="EMBL" id="LT906446">
    <property type="protein sequence ID" value="SNV03778.1"/>
    <property type="molecule type" value="Genomic_DNA"/>
</dbReference>
<dbReference type="Proteomes" id="UP000215383">
    <property type="component" value="Chromosome 1"/>
</dbReference>
<dbReference type="Gene3D" id="2.60.40.1180">
    <property type="entry name" value="Golgi alpha-mannosidase II"/>
    <property type="match status" value="1"/>
</dbReference>
<dbReference type="GO" id="GO:0004135">
    <property type="term" value="F:amylo-alpha-1,6-glucosidase activity"/>
    <property type="evidence" value="ECO:0007669"/>
    <property type="project" value="InterPro"/>
</dbReference>
<dbReference type="CDD" id="cd11326">
    <property type="entry name" value="AmyAc_Glg_debranch"/>
    <property type="match status" value="1"/>
</dbReference>
<dbReference type="Pfam" id="PF02922">
    <property type="entry name" value="CBM_48"/>
    <property type="match status" value="1"/>
</dbReference>
<protein>
    <submittedName>
        <fullName evidence="5">Glycogen debranching enzyme</fullName>
        <ecNumber evidence="5">3.2.1.-</ecNumber>
    </submittedName>
</protein>
<dbReference type="SUPFAM" id="SSF51445">
    <property type="entry name" value="(Trans)glycosidases"/>
    <property type="match status" value="1"/>
</dbReference>
<dbReference type="InterPro" id="IPR013783">
    <property type="entry name" value="Ig-like_fold"/>
</dbReference>
<organism evidence="5 6">
    <name type="scientific">Megamonas hypermegale</name>
    <dbReference type="NCBI Taxonomy" id="158847"/>
    <lineage>
        <taxon>Bacteria</taxon>
        <taxon>Bacillati</taxon>
        <taxon>Bacillota</taxon>
        <taxon>Negativicutes</taxon>
        <taxon>Selenomonadales</taxon>
        <taxon>Selenomonadaceae</taxon>
        <taxon>Megamonas</taxon>
    </lineage>
</organism>
<dbReference type="InterPro" id="IPR011837">
    <property type="entry name" value="Glycogen_debranch_GlgX"/>
</dbReference>
<keyword evidence="3 5" id="KW-0326">Glycosidase</keyword>
<dbReference type="OrthoDB" id="9761875at2"/>
<dbReference type="Gene3D" id="2.60.40.10">
    <property type="entry name" value="Immunoglobulins"/>
    <property type="match status" value="1"/>
</dbReference>
<dbReference type="PANTHER" id="PTHR43002">
    <property type="entry name" value="GLYCOGEN DEBRANCHING ENZYME"/>
    <property type="match status" value="1"/>
</dbReference>
<dbReference type="SMART" id="SM00642">
    <property type="entry name" value="Aamy"/>
    <property type="match status" value="1"/>
</dbReference>
<keyword evidence="2 5" id="KW-0378">Hydrolase</keyword>
<dbReference type="Gene3D" id="3.20.20.80">
    <property type="entry name" value="Glycosidases"/>
    <property type="match status" value="1"/>
</dbReference>
<dbReference type="InterPro" id="IPR006047">
    <property type="entry name" value="GH13_cat_dom"/>
</dbReference>
<dbReference type="NCBIfam" id="TIGR02100">
    <property type="entry name" value="glgX_debranch"/>
    <property type="match status" value="1"/>
</dbReference>
<dbReference type="RefSeq" id="WP_027889023.1">
    <property type="nucleotide sequence ID" value="NZ_CALXYH010000014.1"/>
</dbReference>
<proteinExistence type="inferred from homology"/>
<dbReference type="InterPro" id="IPR004193">
    <property type="entry name" value="Glyco_hydro_13_N"/>
</dbReference>
<accession>A0A239U2Z4</accession>
<comment type="similarity">
    <text evidence="1">Belongs to the glycosyl hydrolase 13 family.</text>
</comment>
<sequence length="698" mass="80202">MPLDVLPTDTYQQFKIRRGFFRLNGSTILPGGVNFSIYSSGATSCELILFKNNAKEPFATIPFPPNYRLGNVFAMIVFDLDYENIEYGFRIDGKYNIRKGDIYDKSKILLDPYAKMVSGRNEWGVLPDKNNIFQYRSKVAINDFELETDPPITTAQNDLIIYEAHLRGFTQHKSSGVKHRGTYAGFIEKIPYLKELGVNAVEFLPIFEFDENEDVINNTVRYDSKGNRLLNYWGYNPISFFAPKASYAASGKYSMQIYELKNLIKELHKNEIRVILDVVFNHTAEGDKRGPYISYKGIDNKAYYILGPNGEYYNFSGCGNTLNCNNPIVRQMILNCLRHWISEYHIDGFRFDLASILGRNQDGSPMSNPPLLELLAYDPLLNNTLLIAEAWDAGGLYQVGTFPSYGRWAEWNGHYRDDVRHFLRGDLGYAKAFTARLTGSEDIYNPAYRGHYASINFVTCHDGFTLWDLFSYNEKHNEENGWNNTDGTNDNISWNCGEEGATSNVEILKLRRKMVRNAAAILLCSIGTPMILAGDEFCNSQFGNNNAYCQDNEISWLDWSLLEKNKSIFEFYKSLIAFRKQHPVFSRSCEETPKDYPAVSLHGVEPWNFDYSYTNRIVCVLLTGKTRDGRDDFIYICVNSHWENHRLHLPALPDNHPWKLVINTDFEDKSFIDENERPDVYHIGIIPPRSVLVYNAII</sequence>
<evidence type="ECO:0000259" key="4">
    <source>
        <dbReference type="SMART" id="SM00642"/>
    </source>
</evidence>
<dbReference type="AlphaFoldDB" id="A0A239U2Z4"/>
<dbReference type="CDD" id="cd11234">
    <property type="entry name" value="E_set_GDE_N"/>
    <property type="match status" value="1"/>
</dbReference>
<dbReference type="SUPFAM" id="SSF51011">
    <property type="entry name" value="Glycosyl hydrolase domain"/>
    <property type="match status" value="1"/>
</dbReference>
<evidence type="ECO:0000313" key="6">
    <source>
        <dbReference type="Proteomes" id="UP000215383"/>
    </source>
</evidence>